<sequence>MESTDEFWGFLDRMPLLLQQYSTHSYVLLALLGIAGAILLAWHLFKLKSSGEGLSKLMFAAGGMLLFLSISGAILKISSELGEQQQGKENIARFLEDNRVDSDEHWVIIVDFTNPVASPDTESEVNTQDKMRLFVAGIKEVLLEDIPEDFSQPRIKLLPTKDSPWNKGIDDNNYDEVIDKLNGDELMWGVIHKESLNGKAFLAISAQLGNTAGHDLGRQAPLHDLDLNSDLRREFQFDRDGYSRLIGMVMLGMALETVQRAEQIQGEGRRKEFLRASKQLTAMRKKVSGARDDPILKRTVYSSQVDELIRKSELEAEGRQ</sequence>
<dbReference type="AlphaFoldDB" id="A0A558D939"/>
<feature type="transmembrane region" description="Helical" evidence="1">
    <location>
        <begin position="57"/>
        <end position="75"/>
    </location>
</feature>
<comment type="caution">
    <text evidence="2">The sequence shown here is derived from an EMBL/GenBank/DDBJ whole genome shotgun (WGS) entry which is preliminary data.</text>
</comment>
<feature type="transmembrane region" description="Helical" evidence="1">
    <location>
        <begin position="26"/>
        <end position="45"/>
    </location>
</feature>
<keyword evidence="1" id="KW-0812">Transmembrane</keyword>
<keyword evidence="1" id="KW-0472">Membrane</keyword>
<accession>A0A558D939</accession>
<organism evidence="2 3">
    <name type="scientific">Sedimenticola thiotaurini</name>
    <dbReference type="NCBI Taxonomy" id="1543721"/>
    <lineage>
        <taxon>Bacteria</taxon>
        <taxon>Pseudomonadati</taxon>
        <taxon>Pseudomonadota</taxon>
        <taxon>Gammaproteobacteria</taxon>
        <taxon>Chromatiales</taxon>
        <taxon>Sedimenticolaceae</taxon>
        <taxon>Sedimenticola</taxon>
    </lineage>
</organism>
<name>A0A558D939_9GAMM</name>
<evidence type="ECO:0000313" key="3">
    <source>
        <dbReference type="Proteomes" id="UP000317355"/>
    </source>
</evidence>
<proteinExistence type="predicted"/>
<evidence type="ECO:0000256" key="1">
    <source>
        <dbReference type="SAM" id="Phobius"/>
    </source>
</evidence>
<reference evidence="2 3" key="1">
    <citation type="submission" date="2019-07" db="EMBL/GenBank/DDBJ databases">
        <title>The pathways for chlorine oxyanion respiration interact through the shared metabolite chlorate.</title>
        <authorList>
            <person name="Barnum T.P."/>
            <person name="Cheng Y."/>
            <person name="Hill K.A."/>
            <person name="Lucas L.N."/>
            <person name="Carlson H.K."/>
            <person name="Coates J.D."/>
        </authorList>
    </citation>
    <scope>NUCLEOTIDE SEQUENCE [LARGE SCALE GENOMIC DNA]</scope>
    <source>
        <strain evidence="2">BK-3</strain>
    </source>
</reference>
<protein>
    <submittedName>
        <fullName evidence="2">Uncharacterized protein</fullName>
    </submittedName>
</protein>
<keyword evidence="1" id="KW-1133">Transmembrane helix</keyword>
<evidence type="ECO:0000313" key="2">
    <source>
        <dbReference type="EMBL" id="TVT57525.1"/>
    </source>
</evidence>
<gene>
    <name evidence="2" type="ORF">FHK82_05860</name>
</gene>
<dbReference type="EMBL" id="VMRY01000014">
    <property type="protein sequence ID" value="TVT57525.1"/>
    <property type="molecule type" value="Genomic_DNA"/>
</dbReference>
<dbReference type="Proteomes" id="UP000317355">
    <property type="component" value="Unassembled WGS sequence"/>
</dbReference>